<dbReference type="GO" id="GO:0006281">
    <property type="term" value="P:DNA repair"/>
    <property type="evidence" value="ECO:0007669"/>
    <property type="project" value="UniProtKB-KW"/>
</dbReference>
<dbReference type="InterPro" id="IPR050116">
    <property type="entry name" value="DNA_polymerase-Y"/>
</dbReference>
<evidence type="ECO:0000256" key="10">
    <source>
        <dbReference type="ARBA" id="ARBA00023204"/>
    </source>
</evidence>
<dbReference type="InterPro" id="IPR001126">
    <property type="entry name" value="UmuC"/>
</dbReference>
<comment type="caution">
    <text evidence="14">The sequence shown here is derived from an EMBL/GenBank/DDBJ whole genome shotgun (WGS) entry which is preliminary data.</text>
</comment>
<gene>
    <name evidence="14" type="ORF">PMAYCL1PPCAC_12396</name>
</gene>
<evidence type="ECO:0000256" key="9">
    <source>
        <dbReference type="ARBA" id="ARBA00022932"/>
    </source>
</evidence>
<dbReference type="InterPro" id="IPR017961">
    <property type="entry name" value="DNA_pol_Y-fam_little_finger"/>
</dbReference>
<feature type="compositionally biased region" description="Acidic residues" evidence="12">
    <location>
        <begin position="517"/>
        <end position="527"/>
    </location>
</feature>
<keyword evidence="5" id="KW-0235">DNA replication</keyword>
<dbReference type="Gene3D" id="1.10.150.810">
    <property type="match status" value="2"/>
</dbReference>
<evidence type="ECO:0000256" key="7">
    <source>
        <dbReference type="ARBA" id="ARBA00022763"/>
    </source>
</evidence>
<evidence type="ECO:0000313" key="15">
    <source>
        <dbReference type="Proteomes" id="UP001328107"/>
    </source>
</evidence>
<dbReference type="InterPro" id="IPR036775">
    <property type="entry name" value="DNA_pol_Y-fam_lit_finger_sf"/>
</dbReference>
<reference evidence="15" key="1">
    <citation type="submission" date="2022-10" db="EMBL/GenBank/DDBJ databases">
        <title>Genome assembly of Pristionchus species.</title>
        <authorList>
            <person name="Yoshida K."/>
            <person name="Sommer R.J."/>
        </authorList>
    </citation>
    <scope>NUCLEOTIDE SEQUENCE [LARGE SCALE GENOMIC DNA]</scope>
    <source>
        <strain evidence="15">RS5460</strain>
    </source>
</reference>
<keyword evidence="9" id="KW-0239">DNA-directed DNA polymerase</keyword>
<keyword evidence="15" id="KW-1185">Reference proteome</keyword>
<dbReference type="Gene3D" id="3.30.70.270">
    <property type="match status" value="1"/>
</dbReference>
<dbReference type="EC" id="2.7.7.7" evidence="1"/>
<evidence type="ECO:0000256" key="2">
    <source>
        <dbReference type="ARBA" id="ARBA00016178"/>
    </source>
</evidence>
<dbReference type="InterPro" id="IPR043128">
    <property type="entry name" value="Rev_trsase/Diguanyl_cyclase"/>
</dbReference>
<dbReference type="GO" id="GO:0003684">
    <property type="term" value="F:damaged DNA binding"/>
    <property type="evidence" value="ECO:0007669"/>
    <property type="project" value="InterPro"/>
</dbReference>
<name>A0AAN5CGV4_9BILA</name>
<keyword evidence="4" id="KW-0548">Nucleotidyltransferase</keyword>
<dbReference type="SUPFAM" id="SSF100879">
    <property type="entry name" value="Lesion bypass DNA polymerase (Y-family), little finger domain"/>
    <property type="match status" value="1"/>
</dbReference>
<evidence type="ECO:0000256" key="6">
    <source>
        <dbReference type="ARBA" id="ARBA00022723"/>
    </source>
</evidence>
<feature type="domain" description="UmuC" evidence="13">
    <location>
        <begin position="89"/>
        <end position="325"/>
    </location>
</feature>
<keyword evidence="10" id="KW-0234">DNA repair</keyword>
<evidence type="ECO:0000259" key="13">
    <source>
        <dbReference type="PROSITE" id="PS50173"/>
    </source>
</evidence>
<evidence type="ECO:0000256" key="1">
    <source>
        <dbReference type="ARBA" id="ARBA00012417"/>
    </source>
</evidence>
<dbReference type="GO" id="GO:0005634">
    <property type="term" value="C:nucleus"/>
    <property type="evidence" value="ECO:0007669"/>
    <property type="project" value="TreeGrafter"/>
</dbReference>
<evidence type="ECO:0000256" key="5">
    <source>
        <dbReference type="ARBA" id="ARBA00022705"/>
    </source>
</evidence>
<feature type="non-terminal residue" evidence="14">
    <location>
        <position position="1"/>
    </location>
</feature>
<dbReference type="Gene3D" id="3.40.1170.60">
    <property type="match status" value="1"/>
</dbReference>
<dbReference type="EMBL" id="BTRK01000003">
    <property type="protein sequence ID" value="GMR42201.1"/>
    <property type="molecule type" value="Genomic_DNA"/>
</dbReference>
<dbReference type="InterPro" id="IPR043502">
    <property type="entry name" value="DNA/RNA_pol_sf"/>
</dbReference>
<dbReference type="InterPro" id="IPR022880">
    <property type="entry name" value="DNApol_IV"/>
</dbReference>
<dbReference type="Proteomes" id="UP001328107">
    <property type="component" value="Unassembled WGS sequence"/>
</dbReference>
<evidence type="ECO:0000256" key="12">
    <source>
        <dbReference type="SAM" id="MobiDB-lite"/>
    </source>
</evidence>
<evidence type="ECO:0000256" key="3">
    <source>
        <dbReference type="ARBA" id="ARBA00022679"/>
    </source>
</evidence>
<dbReference type="PANTHER" id="PTHR11076:SF33">
    <property type="entry name" value="DNA POLYMERASE KAPPA"/>
    <property type="match status" value="1"/>
</dbReference>
<dbReference type="FunFam" id="3.30.1490.100:FF:000004">
    <property type="entry name" value="DNA polymerase IV"/>
    <property type="match status" value="1"/>
</dbReference>
<dbReference type="Gene3D" id="3.30.1490.100">
    <property type="entry name" value="DNA polymerase, Y-family, little finger domain"/>
    <property type="match status" value="1"/>
</dbReference>
<evidence type="ECO:0000256" key="4">
    <source>
        <dbReference type="ARBA" id="ARBA00022695"/>
    </source>
</evidence>
<dbReference type="PANTHER" id="PTHR11076">
    <property type="entry name" value="DNA REPAIR POLYMERASE UMUC / TRANSFERASE FAMILY MEMBER"/>
    <property type="match status" value="1"/>
</dbReference>
<dbReference type="Pfam" id="PF11799">
    <property type="entry name" value="IMS_C"/>
    <property type="match status" value="1"/>
</dbReference>
<keyword evidence="6" id="KW-0479">Metal-binding</keyword>
<keyword evidence="7" id="KW-0227">DNA damage</keyword>
<sequence length="596" mass="67055">VGMSMITFSDNKAGMAGLDKEKIQRIIDESSGENFSAFAKKKQDRLDKQTNEIKSKVRSLSESAKKTHEKEMIELCRLLELERSLDRDCCHVDMDAFYAAVEMRDQPRLRDIPMAVGGSTMLSTSNYAARQFGVRAGMPGFIGIRLCPLLEIVPLNFEKYTKESRVLSSILSEYDPNLSMGSLDEAYLDLTEYIRMRSASVRKRRVRYSGGCVCRLPLMKETDLPAVSQSVQSEESCANCSQTRIVIEDEVEFGVGRAEIVREIRFRVEQSTGLTCSAGIAPNFMLAKICSDQKKPNDQFELENRIEKVMDFLKELPTRKVSGIGRVAEAHLSALGITRCGEIITLAHVLPCAFSPLGVENMLRIGLGLGSSSHSRDSNDSRKSISIERSFSPTNDPQLLSQMLYEFCEQLSEQASSKVKSAGGLSLKVKLTSFDVITRSAQVPIGCDLLNPSQMFALAKTALNNLLAEGKELRLLGVRLYKLIENIEEEEGKITVVGMLKKRRRVEEEVKTCNEEEKTDEEEEEDDSPKCPVCEKTFCFGLDEREMNMHVDECLNKESIKELLISDYERREDIPVKVKKEKSKQKTLLNFFPKSN</sequence>
<evidence type="ECO:0000256" key="11">
    <source>
        <dbReference type="ARBA" id="ARBA00049244"/>
    </source>
</evidence>
<accession>A0AAN5CGV4</accession>
<feature type="region of interest" description="Disordered" evidence="12">
    <location>
        <begin position="510"/>
        <end position="529"/>
    </location>
</feature>
<dbReference type="Gene3D" id="3.30.160.60">
    <property type="entry name" value="Classic Zinc Finger"/>
    <property type="match status" value="1"/>
</dbReference>
<keyword evidence="3" id="KW-0808">Transferase</keyword>
<dbReference type="GO" id="GO:0042276">
    <property type="term" value="P:error-prone translesion synthesis"/>
    <property type="evidence" value="ECO:0007669"/>
    <property type="project" value="TreeGrafter"/>
</dbReference>
<keyword evidence="8" id="KW-0460">Magnesium</keyword>
<dbReference type="GO" id="GO:0006260">
    <property type="term" value="P:DNA replication"/>
    <property type="evidence" value="ECO:0007669"/>
    <property type="project" value="UniProtKB-KW"/>
</dbReference>
<dbReference type="AlphaFoldDB" id="A0AAN5CGV4"/>
<proteinExistence type="predicted"/>
<dbReference type="SUPFAM" id="SSF56672">
    <property type="entry name" value="DNA/RNA polymerases"/>
    <property type="match status" value="1"/>
</dbReference>
<comment type="catalytic activity">
    <reaction evidence="11">
        <text>DNA(n) + a 2'-deoxyribonucleoside 5'-triphosphate = DNA(n+1) + diphosphate</text>
        <dbReference type="Rhea" id="RHEA:22508"/>
        <dbReference type="Rhea" id="RHEA-COMP:17339"/>
        <dbReference type="Rhea" id="RHEA-COMP:17340"/>
        <dbReference type="ChEBI" id="CHEBI:33019"/>
        <dbReference type="ChEBI" id="CHEBI:61560"/>
        <dbReference type="ChEBI" id="CHEBI:173112"/>
        <dbReference type="EC" id="2.7.7.7"/>
    </reaction>
</comment>
<protein>
    <recommendedName>
        <fullName evidence="2">DNA polymerase kappa</fullName>
        <ecNumber evidence="1">2.7.7.7</ecNumber>
    </recommendedName>
</protein>
<dbReference type="GO" id="GO:0046872">
    <property type="term" value="F:metal ion binding"/>
    <property type="evidence" value="ECO:0007669"/>
    <property type="project" value="UniProtKB-KW"/>
</dbReference>
<dbReference type="GO" id="GO:0003887">
    <property type="term" value="F:DNA-directed DNA polymerase activity"/>
    <property type="evidence" value="ECO:0007669"/>
    <property type="project" value="UniProtKB-KW"/>
</dbReference>
<dbReference type="CDD" id="cd03586">
    <property type="entry name" value="PolY_Pol_IV_kappa"/>
    <property type="match status" value="1"/>
</dbReference>
<dbReference type="Pfam" id="PF00817">
    <property type="entry name" value="IMS"/>
    <property type="match status" value="1"/>
</dbReference>
<evidence type="ECO:0000256" key="8">
    <source>
        <dbReference type="ARBA" id="ARBA00022842"/>
    </source>
</evidence>
<evidence type="ECO:0000313" key="14">
    <source>
        <dbReference type="EMBL" id="GMR42201.1"/>
    </source>
</evidence>
<dbReference type="PROSITE" id="PS50173">
    <property type="entry name" value="UMUC"/>
    <property type="match status" value="1"/>
</dbReference>
<organism evidence="14 15">
    <name type="scientific">Pristionchus mayeri</name>
    <dbReference type="NCBI Taxonomy" id="1317129"/>
    <lineage>
        <taxon>Eukaryota</taxon>
        <taxon>Metazoa</taxon>
        <taxon>Ecdysozoa</taxon>
        <taxon>Nematoda</taxon>
        <taxon>Chromadorea</taxon>
        <taxon>Rhabditida</taxon>
        <taxon>Rhabditina</taxon>
        <taxon>Diplogasteromorpha</taxon>
        <taxon>Diplogasteroidea</taxon>
        <taxon>Neodiplogasteridae</taxon>
        <taxon>Pristionchus</taxon>
    </lineage>
</organism>